<sequence>MGVKYNFVSSLHHRIATITGVILIIVTACTDHDSSSTVSCSGVTVSYETDVSPIIQSSCATNSNCHGSGSNHGPGELLTYSDVYSARNSISTSVTSGDMPKEGSLTSDEKNAILCWITSGASNN</sequence>
<proteinExistence type="predicted"/>
<keyword evidence="2" id="KW-1185">Reference proteome</keyword>
<evidence type="ECO:0008006" key="3">
    <source>
        <dbReference type="Google" id="ProtNLM"/>
    </source>
</evidence>
<dbReference type="RefSeq" id="WP_079686294.1">
    <property type="nucleotide sequence ID" value="NZ_FUZU01000001.1"/>
</dbReference>
<dbReference type="STRING" id="688867.SAMN05660236_1776"/>
<protein>
    <recommendedName>
        <fullName evidence="3">Cytochrome c domain-containing protein</fullName>
    </recommendedName>
</protein>
<accession>A0A1T5K401</accession>
<dbReference type="PROSITE" id="PS51257">
    <property type="entry name" value="PROKAR_LIPOPROTEIN"/>
    <property type="match status" value="1"/>
</dbReference>
<evidence type="ECO:0000313" key="2">
    <source>
        <dbReference type="Proteomes" id="UP000190961"/>
    </source>
</evidence>
<dbReference type="Proteomes" id="UP000190961">
    <property type="component" value="Unassembled WGS sequence"/>
</dbReference>
<evidence type="ECO:0000313" key="1">
    <source>
        <dbReference type="EMBL" id="SKC58209.1"/>
    </source>
</evidence>
<organism evidence="1 2">
    <name type="scientific">Ohtaekwangia koreensis</name>
    <dbReference type="NCBI Taxonomy" id="688867"/>
    <lineage>
        <taxon>Bacteria</taxon>
        <taxon>Pseudomonadati</taxon>
        <taxon>Bacteroidota</taxon>
        <taxon>Cytophagia</taxon>
        <taxon>Cytophagales</taxon>
        <taxon>Fulvivirgaceae</taxon>
        <taxon>Ohtaekwangia</taxon>
    </lineage>
</organism>
<name>A0A1T5K401_9BACT</name>
<dbReference type="OrthoDB" id="1450284at2"/>
<gene>
    <name evidence="1" type="ORF">SAMN05660236_1776</name>
</gene>
<reference evidence="1 2" key="1">
    <citation type="submission" date="2017-02" db="EMBL/GenBank/DDBJ databases">
        <authorList>
            <person name="Peterson S.W."/>
        </authorList>
    </citation>
    <scope>NUCLEOTIDE SEQUENCE [LARGE SCALE GENOMIC DNA]</scope>
    <source>
        <strain evidence="1 2">DSM 25262</strain>
    </source>
</reference>
<dbReference type="AlphaFoldDB" id="A0A1T5K401"/>
<dbReference type="EMBL" id="FUZU01000001">
    <property type="protein sequence ID" value="SKC58209.1"/>
    <property type="molecule type" value="Genomic_DNA"/>
</dbReference>